<dbReference type="InterPro" id="IPR006047">
    <property type="entry name" value="GH13_cat_dom"/>
</dbReference>
<dbReference type="OrthoDB" id="9761875at2"/>
<accession>A0A2Z2K3L1</accession>
<dbReference type="Gene3D" id="2.60.40.1110">
    <property type="match status" value="1"/>
</dbReference>
<dbReference type="Gene3D" id="2.60.40.1180">
    <property type="entry name" value="Golgi alpha-mannosidase II"/>
    <property type="match status" value="1"/>
</dbReference>
<dbReference type="Pfam" id="PF00128">
    <property type="entry name" value="Alpha-amylase"/>
    <property type="match status" value="1"/>
</dbReference>
<dbReference type="Pfam" id="PF21653">
    <property type="entry name" value="pulA_all-beta"/>
    <property type="match status" value="1"/>
</dbReference>
<dbReference type="RefSeq" id="WP_087914009.1">
    <property type="nucleotide sequence ID" value="NZ_CP021780.1"/>
</dbReference>
<dbReference type="Gene3D" id="2.60.40.10">
    <property type="entry name" value="Immunoglobulins"/>
    <property type="match status" value="1"/>
</dbReference>
<evidence type="ECO:0000313" key="12">
    <source>
        <dbReference type="Proteomes" id="UP000249890"/>
    </source>
</evidence>
<comment type="similarity">
    <text evidence="1">Belongs to the glycosyl hydrolase 13 family.</text>
</comment>
<sequence>MNSNYINAVSLTELYTGKDLGLQYGTLSSVFKVWAPSAFSVAVVVYETGGAESAAGPAGTVEDHGHVNLMRRNDNGVWQAEVAGDLKGKYYMYRAVYADGSMEEAADPYARAVSANGVRTAIVDLRDTDPEHWEQDVSPSLPHPADAVIYELHVRDFSAHQSSGMRYKGKFKAFTETGLRDAAGNMIGIDHLAELGITHVHLMPVFDYQTVDELNRPEAERPEAYYTDYNWGYDPQHYNVPEGSYSTDASDPGLRIREFKEMVQALHSQGIAVIMDVVYNHTYAVEKGPFEPLAPDYFYRRDYTGRLSNGSGVGNELATERPMVRKYIKDSLAYWATEYHIDGFRFDLMGLMDSVTMREITEELRLEVNPELLLYGEPWTGGDSPLATKTLKGVQRGKGYAVFNDNFRSAIKGDSDGWGRGFITGEHGREGAIASGIMGAIHDFTESPVETVNYVTAHDNLNLWDKLLAVQGLRQQARFPVMENGRLKDGGSVEAAVAAADPYVGVDPEHVLDNEIVRRSLLASGIILASQGIPFLNAGDELLRSKYGDHNSYRSSDAINAIRWSGKQVFQPVFRYYKGLIELRRAHPAFRLHGRQEIERSLQFLRCEGGVVSYMLKDHAGGDSWQHIVVIFNANTQPVIQDLTGVSGSWNVVVDHSGAGTEVLRRVEGQQVELEGLSMMVLYDRSSEPGPRAKVIEVHYERPDGQYQGWNLWVWGTGIQDGQNDFRQMEDGRAVARIEVLPDTQSIGYLLRLNDWEEKDGEGDRFIDCSSDDELIRVLVRDRESSEDGTVGDSLQLTS</sequence>
<gene>
    <name evidence="11" type="primary">pulA</name>
    <name evidence="11" type="ORF">B9T62_03715</name>
</gene>
<keyword evidence="4" id="KW-0106">Calcium</keyword>
<dbReference type="SUPFAM" id="SSF51445">
    <property type="entry name" value="(Trans)glycosidases"/>
    <property type="match status" value="1"/>
</dbReference>
<evidence type="ECO:0000256" key="3">
    <source>
        <dbReference type="ARBA" id="ARBA00022801"/>
    </source>
</evidence>
<dbReference type="InterPro" id="IPR013780">
    <property type="entry name" value="Glyco_hydro_b"/>
</dbReference>
<keyword evidence="2" id="KW-0732">Signal</keyword>
<name>A0A2Z2K3L1_9BACL</name>
<dbReference type="SMART" id="SM00642">
    <property type="entry name" value="Aamy"/>
    <property type="match status" value="1"/>
</dbReference>
<dbReference type="InterPro" id="IPR011840">
    <property type="entry name" value="PulA_typeI"/>
</dbReference>
<dbReference type="EMBL" id="CP021780">
    <property type="protein sequence ID" value="ASA19986.1"/>
    <property type="molecule type" value="Genomic_DNA"/>
</dbReference>
<dbReference type="NCBIfam" id="TIGR02104">
    <property type="entry name" value="pulA_typeI"/>
    <property type="match status" value="1"/>
</dbReference>
<evidence type="ECO:0000256" key="2">
    <source>
        <dbReference type="ARBA" id="ARBA00022729"/>
    </source>
</evidence>
<dbReference type="InterPro" id="IPR004193">
    <property type="entry name" value="Glyco_hydro_13_N"/>
</dbReference>
<evidence type="ECO:0000256" key="7">
    <source>
        <dbReference type="ARBA" id="ARBA00024062"/>
    </source>
</evidence>
<evidence type="ECO:0000313" key="11">
    <source>
        <dbReference type="EMBL" id="ASA19986.1"/>
    </source>
</evidence>
<dbReference type="SUPFAM" id="SSF49452">
    <property type="entry name" value="Starch-binding domain-like"/>
    <property type="match status" value="1"/>
</dbReference>
<dbReference type="CDD" id="cd11341">
    <property type="entry name" value="AmyAc_Pullulanase_LD-like"/>
    <property type="match status" value="1"/>
</dbReference>
<dbReference type="Gene3D" id="3.20.20.80">
    <property type="entry name" value="Glycosidases"/>
    <property type="match status" value="1"/>
</dbReference>
<dbReference type="InterPro" id="IPR049117">
    <property type="entry name" value="pulA_all-beta"/>
</dbReference>
<dbReference type="SMR" id="A0A2Z2K3L1"/>
<evidence type="ECO:0000256" key="4">
    <source>
        <dbReference type="ARBA" id="ARBA00022837"/>
    </source>
</evidence>
<dbReference type="InterPro" id="IPR013784">
    <property type="entry name" value="Carb-bd-like_fold"/>
</dbReference>
<dbReference type="EC" id="3.2.1.41" evidence="7"/>
<dbReference type="Proteomes" id="UP000249890">
    <property type="component" value="Chromosome"/>
</dbReference>
<feature type="domain" description="Glycosyl hydrolase family 13 catalytic" evidence="10">
    <location>
        <begin position="151"/>
        <end position="584"/>
    </location>
</feature>
<keyword evidence="12" id="KW-1185">Reference proteome</keyword>
<dbReference type="InterPro" id="IPR014756">
    <property type="entry name" value="Ig_E-set"/>
</dbReference>
<dbReference type="Pfam" id="PF03714">
    <property type="entry name" value="PUD"/>
    <property type="match status" value="1"/>
</dbReference>
<dbReference type="GO" id="GO:0051060">
    <property type="term" value="F:pullulanase activity"/>
    <property type="evidence" value="ECO:0007669"/>
    <property type="project" value="UniProtKB-EC"/>
</dbReference>
<dbReference type="CDD" id="cd02860">
    <property type="entry name" value="E_set_Pullulanase"/>
    <property type="match status" value="1"/>
</dbReference>
<dbReference type="GO" id="GO:0005975">
    <property type="term" value="P:carbohydrate metabolic process"/>
    <property type="evidence" value="ECO:0007669"/>
    <property type="project" value="InterPro"/>
</dbReference>
<dbReference type="SUPFAM" id="SSF81296">
    <property type="entry name" value="E set domains"/>
    <property type="match status" value="1"/>
</dbReference>
<evidence type="ECO:0000256" key="6">
    <source>
        <dbReference type="ARBA" id="ARBA00023965"/>
    </source>
</evidence>
<dbReference type="InterPro" id="IPR017853">
    <property type="entry name" value="GH"/>
</dbReference>
<evidence type="ECO:0000256" key="1">
    <source>
        <dbReference type="ARBA" id="ARBA00008061"/>
    </source>
</evidence>
<proteinExistence type="inferred from homology"/>
<reference evidence="11 12" key="1">
    <citation type="submission" date="2017-06" db="EMBL/GenBank/DDBJ databases">
        <title>Complete genome sequence of Paenibacillus donghaensis KCTC 13049T isolated from East Sea sediment, South Korea.</title>
        <authorList>
            <person name="Jung B.K."/>
            <person name="Hong S.-J."/>
            <person name="Shin J.-H."/>
        </authorList>
    </citation>
    <scope>NUCLEOTIDE SEQUENCE [LARGE SCALE GENOMIC DNA]</scope>
    <source>
        <strain evidence="11 12">KCTC 13049</strain>
    </source>
</reference>
<dbReference type="PANTHER" id="PTHR43002">
    <property type="entry name" value="GLYCOGEN DEBRANCHING ENZYME"/>
    <property type="match status" value="1"/>
</dbReference>
<protein>
    <recommendedName>
        <fullName evidence="7">pullulanase</fullName>
        <ecNumber evidence="7">3.2.1.41</ecNumber>
    </recommendedName>
    <alternativeName>
        <fullName evidence="8">Alpha-dextrin endo-1,6-alpha-glucosidase</fullName>
    </alternativeName>
    <alternativeName>
        <fullName evidence="9">Pullulan 6-glucanohydrolase</fullName>
    </alternativeName>
</protein>
<dbReference type="GO" id="GO:0030246">
    <property type="term" value="F:carbohydrate binding"/>
    <property type="evidence" value="ECO:0007669"/>
    <property type="project" value="InterPro"/>
</dbReference>
<dbReference type="CDD" id="cd10315">
    <property type="entry name" value="CBM41_pullulanase"/>
    <property type="match status" value="1"/>
</dbReference>
<evidence type="ECO:0000256" key="9">
    <source>
        <dbReference type="ARBA" id="ARBA00031076"/>
    </source>
</evidence>
<dbReference type="InterPro" id="IPR013783">
    <property type="entry name" value="Ig-like_fold"/>
</dbReference>
<evidence type="ECO:0000256" key="8">
    <source>
        <dbReference type="ARBA" id="ARBA00029618"/>
    </source>
</evidence>
<dbReference type="Pfam" id="PF02922">
    <property type="entry name" value="CBM_48"/>
    <property type="match status" value="1"/>
</dbReference>
<dbReference type="InterPro" id="IPR005323">
    <property type="entry name" value="CBM41_pullulanase"/>
</dbReference>
<keyword evidence="3" id="KW-0378">Hydrolase</keyword>
<dbReference type="AlphaFoldDB" id="A0A2Z2K3L1"/>
<dbReference type="KEGG" id="pdh:B9T62_03715"/>
<evidence type="ECO:0000256" key="5">
    <source>
        <dbReference type="ARBA" id="ARBA00023295"/>
    </source>
</evidence>
<keyword evidence="5" id="KW-0326">Glycosidase</keyword>
<evidence type="ECO:0000259" key="10">
    <source>
        <dbReference type="SMART" id="SM00642"/>
    </source>
</evidence>
<organism evidence="11 12">
    <name type="scientific">Paenibacillus donghaensis</name>
    <dbReference type="NCBI Taxonomy" id="414771"/>
    <lineage>
        <taxon>Bacteria</taxon>
        <taxon>Bacillati</taxon>
        <taxon>Bacillota</taxon>
        <taxon>Bacilli</taxon>
        <taxon>Bacillales</taxon>
        <taxon>Paenibacillaceae</taxon>
        <taxon>Paenibacillus</taxon>
    </lineage>
</organism>
<comment type="catalytic activity">
    <reaction evidence="6">
        <text>Hydrolysis of (1-&gt;6)-alpha-D-glucosidic linkages in pullulan, amylopectin and glycogen, and in the alpha- and beta-limit dextrins of amylopectin and glycogen.</text>
        <dbReference type="EC" id="3.2.1.41"/>
    </reaction>
</comment>